<proteinExistence type="predicted"/>
<keyword evidence="1" id="KW-0812">Transmembrane</keyword>
<keyword evidence="1" id="KW-1133">Transmembrane helix</keyword>
<protein>
    <submittedName>
        <fullName evidence="2">TVG0699210 protein</fullName>
    </submittedName>
</protein>
<dbReference type="STRING" id="273116.gene:9381480"/>
<keyword evidence="3" id="KW-1185">Reference proteome</keyword>
<dbReference type="KEGG" id="tvo:TVG0699210"/>
<dbReference type="PaxDb" id="273116-14324908"/>
<dbReference type="AlphaFoldDB" id="Q97AW7"/>
<evidence type="ECO:0000313" key="3">
    <source>
        <dbReference type="Proteomes" id="UP000001017"/>
    </source>
</evidence>
<dbReference type="GeneID" id="1441800"/>
<evidence type="ECO:0000256" key="1">
    <source>
        <dbReference type="SAM" id="Phobius"/>
    </source>
</evidence>
<sequence>MGAEEYYYNKFLEWQSKGNGDYRVYLRRVRQPGLAVEFRQDPNFRTEICSYLKAYAQGQEKDTIMSVIKGITNPDADILEIIIGATLDACYPNSNIGNALVGLAIAGLIGAALIALLSNRK</sequence>
<keyword evidence="1" id="KW-0472">Membrane</keyword>
<dbReference type="Proteomes" id="UP000001017">
    <property type="component" value="Chromosome"/>
</dbReference>
<dbReference type="RefSeq" id="WP_010916952.1">
    <property type="nucleotide sequence ID" value="NC_002689.2"/>
</dbReference>
<name>Q97AW7_THEVO</name>
<evidence type="ECO:0000313" key="2">
    <source>
        <dbReference type="EMBL" id="BAB59834.1"/>
    </source>
</evidence>
<accession>Q97AW7</accession>
<dbReference type="HOGENOM" id="CLU_2032984_0_0_2"/>
<reference evidence="2 3" key="1">
    <citation type="journal article" date="1999" name="Proc. Jpn. Acad.">
        <title>Determination of the complete genomic DNA sequence of Thermoplasma volvanium GSS1.</title>
        <authorList>
            <person name="Kawashima T."/>
            <person name="Yamamoto Y."/>
            <person name="Aramaki H."/>
            <person name="Nunoshiba T."/>
            <person name="Kawamoto T."/>
            <person name="Watanabe K."/>
            <person name="Yamazaki M."/>
            <person name="Kanehori K."/>
            <person name="Amano N."/>
            <person name="Ohya Y."/>
            <person name="Makino K."/>
            <person name="Suzuki M."/>
        </authorList>
    </citation>
    <scope>NUCLEOTIDE SEQUENCE [LARGE SCALE GENOMIC DNA]</scope>
    <source>
        <strain evidence="3">ATCC 51530 / DSM 4299 / JCM 9571 / NBRC 15438 / GSS1</strain>
    </source>
</reference>
<dbReference type="EMBL" id="BA000011">
    <property type="protein sequence ID" value="BAB59834.1"/>
    <property type="molecule type" value="Genomic_DNA"/>
</dbReference>
<reference evidence="2 3" key="2">
    <citation type="journal article" date="2000" name="Proc. Natl. Acad. Sci. U.S.A.">
        <title>Archaeal adaptation to higher temperatures revealed by genomic sequence of Thermoplasma volcanium.</title>
        <authorList>
            <person name="Kawashima T."/>
            <person name="Amano N."/>
            <person name="Koike H."/>
            <person name="Makino S."/>
            <person name="Higuchi S."/>
            <person name="Kawashima-Ohya Y."/>
            <person name="Watanabe K."/>
            <person name="Yamazaki M."/>
            <person name="Kanehori K."/>
            <person name="Kawamoto T."/>
            <person name="Nunoshiba T."/>
            <person name="Yamamoto Y."/>
            <person name="Aramaki H."/>
            <person name="Makino K."/>
            <person name="Suzuki M."/>
        </authorList>
    </citation>
    <scope>NUCLEOTIDE SEQUENCE [LARGE SCALE GENOMIC DNA]</scope>
    <source>
        <strain evidence="3">ATCC 51530 / DSM 4299 / JCM 9571 / NBRC 15438 / GSS1</strain>
    </source>
</reference>
<gene>
    <name evidence="2" type="ORF">TVG0699210</name>
</gene>
<feature type="transmembrane region" description="Helical" evidence="1">
    <location>
        <begin position="96"/>
        <end position="117"/>
    </location>
</feature>
<organism evidence="2 3">
    <name type="scientific">Thermoplasma volcanium (strain ATCC 51530 / DSM 4299 / JCM 9571 / NBRC 15438 / GSS1)</name>
    <dbReference type="NCBI Taxonomy" id="273116"/>
    <lineage>
        <taxon>Archaea</taxon>
        <taxon>Methanobacteriati</taxon>
        <taxon>Thermoplasmatota</taxon>
        <taxon>Thermoplasmata</taxon>
        <taxon>Thermoplasmatales</taxon>
        <taxon>Thermoplasmataceae</taxon>
        <taxon>Thermoplasma</taxon>
    </lineage>
</organism>
<dbReference type="eggNOG" id="arCOG06970">
    <property type="taxonomic scope" value="Archaea"/>
</dbReference>